<dbReference type="EMBL" id="MQUC01000003">
    <property type="protein sequence ID" value="PRP65884.1"/>
    <property type="molecule type" value="Genomic_DNA"/>
</dbReference>
<feature type="domain" description="Type II/III secretion system secretin-like" evidence="2">
    <location>
        <begin position="551"/>
        <end position="718"/>
    </location>
</feature>
<name>A0A2S9WQX0_9FLAO</name>
<evidence type="ECO:0000259" key="2">
    <source>
        <dbReference type="Pfam" id="PF00263"/>
    </source>
</evidence>
<dbReference type="GO" id="GO:0015627">
    <property type="term" value="C:type II protein secretion system complex"/>
    <property type="evidence" value="ECO:0007669"/>
    <property type="project" value="TreeGrafter"/>
</dbReference>
<dbReference type="PRINTS" id="PR00811">
    <property type="entry name" value="BCTERIALGSPD"/>
</dbReference>
<dbReference type="Proteomes" id="UP000239532">
    <property type="component" value="Unassembled WGS sequence"/>
</dbReference>
<dbReference type="GO" id="GO:0009306">
    <property type="term" value="P:protein secretion"/>
    <property type="evidence" value="ECO:0007669"/>
    <property type="project" value="InterPro"/>
</dbReference>
<dbReference type="InterPro" id="IPR004846">
    <property type="entry name" value="T2SS/T3SS_dom"/>
</dbReference>
<protein>
    <submittedName>
        <fullName evidence="3">General secretion pathway protein GspD</fullName>
    </submittedName>
</protein>
<keyword evidence="4" id="KW-1185">Reference proteome</keyword>
<dbReference type="InterPro" id="IPR050810">
    <property type="entry name" value="Bact_Secretion_Sys_Channel"/>
</dbReference>
<reference evidence="3 4" key="1">
    <citation type="submission" date="2016-11" db="EMBL/GenBank/DDBJ databases">
        <title>Trade-off between light-utilization and light-protection in marine flavobacteria.</title>
        <authorList>
            <person name="Kumagai Y."/>
        </authorList>
    </citation>
    <scope>NUCLEOTIDE SEQUENCE [LARGE SCALE GENOMIC DNA]</scope>
    <source>
        <strain evidence="3 4">JCM 17109</strain>
    </source>
</reference>
<dbReference type="Pfam" id="PF00263">
    <property type="entry name" value="Secretin"/>
    <property type="match status" value="1"/>
</dbReference>
<gene>
    <name evidence="3" type="ORF">BST86_01655</name>
</gene>
<proteinExistence type="inferred from homology"/>
<dbReference type="PANTHER" id="PTHR30332:SF17">
    <property type="entry name" value="TYPE IV PILIATION SYSTEM PROTEIN DR_0774-RELATED"/>
    <property type="match status" value="1"/>
</dbReference>
<dbReference type="InterPro" id="IPR001775">
    <property type="entry name" value="GspD/PilQ"/>
</dbReference>
<evidence type="ECO:0000256" key="1">
    <source>
        <dbReference type="RuleBase" id="RU004003"/>
    </source>
</evidence>
<evidence type="ECO:0000313" key="4">
    <source>
        <dbReference type="Proteomes" id="UP000239532"/>
    </source>
</evidence>
<sequence length="718" mass="79719">MKERFFLVILFISAFGYSQVENIDRINAIEQKLIALSSEVPGLNEKVKTDFAVRNVSLDNFLLAVAEINNININVSQELSNLFIINNFNDVNALDLIVFLSKEYSLDIDITGNILSISKYQPPQAVIEERIIPVKYEPLDNTISVDAQNDELYKVFKTITEVSGRNLVFEPALQNKKITVFINNTPFENAMKQIAIANNLFVEKSEDGFYLFRNITSNGNPESNNIAYEGRNYSTTSNKSFEVLDPVRKIIKVDLVDANVERVILQLTEALNLDTFIASPLSEAGTVTFSRKSISFDDFLVKIFEQKIVSSQNSVNNSNNPQAENSELFYTFKKENNVYYFGFNNQLSTREVAVVQMQHRSIELLSDPSGGNTNSFNRNNSFSNAFGNNPSNNFSNTAQNRNQNNRSAINSNIGETFGEYANKAEAIISILPDEVKKGLDIKVDYELNSFYVNGTSSKINVFKEFISKIDKPVPVVLIEVMILEVNQSSIVETGVSWGINDAPTTTQGRIFPETDLNIGASTLNRVIGGFDGFGSFNLGKVIPNFFVTIKAMESNGNLKIRSTPKLSTLNGHRATFSNGNTSYYTITEQAIIGADNPVTQTVVNFVPIDAELGITIKPLVSGDGQVTLDISVIQSTFGTRISQNAPPDISSREFSSIIRVKDQDIVILGGLEEQSSNNSGSGVPFLARIPVIKWLFSQRVREGRKAKLTVLIKPTIIK</sequence>
<dbReference type="PANTHER" id="PTHR30332">
    <property type="entry name" value="PROBABLE GENERAL SECRETION PATHWAY PROTEIN D"/>
    <property type="match status" value="1"/>
</dbReference>
<dbReference type="AlphaFoldDB" id="A0A2S9WQX0"/>
<evidence type="ECO:0000313" key="3">
    <source>
        <dbReference type="EMBL" id="PRP65884.1"/>
    </source>
</evidence>
<accession>A0A2S9WQX0</accession>
<dbReference type="Gene3D" id="3.30.1370.130">
    <property type="match status" value="1"/>
</dbReference>
<organism evidence="3 4">
    <name type="scientific">Nonlabens agnitus</name>
    <dbReference type="NCBI Taxonomy" id="870484"/>
    <lineage>
        <taxon>Bacteria</taxon>
        <taxon>Pseudomonadati</taxon>
        <taxon>Bacteroidota</taxon>
        <taxon>Flavobacteriia</taxon>
        <taxon>Flavobacteriales</taxon>
        <taxon>Flavobacteriaceae</taxon>
        <taxon>Nonlabens</taxon>
    </lineage>
</organism>
<comment type="caution">
    <text evidence="3">The sequence shown here is derived from an EMBL/GenBank/DDBJ whole genome shotgun (WGS) entry which is preliminary data.</text>
</comment>
<comment type="similarity">
    <text evidence="1">Belongs to the bacterial secretin family.</text>
</comment>
<dbReference type="RefSeq" id="WP_105981751.1">
    <property type="nucleotide sequence ID" value="NZ_MQUC01000003.1"/>
</dbReference>
<dbReference type="OrthoDB" id="9816579at2"/>